<name>A0A0D2RSJ3_GOSRA</name>
<organism evidence="1 2">
    <name type="scientific">Gossypium raimondii</name>
    <name type="common">Peruvian cotton</name>
    <name type="synonym">Gossypium klotzschianum subsp. raimondii</name>
    <dbReference type="NCBI Taxonomy" id="29730"/>
    <lineage>
        <taxon>Eukaryota</taxon>
        <taxon>Viridiplantae</taxon>
        <taxon>Streptophyta</taxon>
        <taxon>Embryophyta</taxon>
        <taxon>Tracheophyta</taxon>
        <taxon>Spermatophyta</taxon>
        <taxon>Magnoliopsida</taxon>
        <taxon>eudicotyledons</taxon>
        <taxon>Gunneridae</taxon>
        <taxon>Pentapetalae</taxon>
        <taxon>rosids</taxon>
        <taxon>malvids</taxon>
        <taxon>Malvales</taxon>
        <taxon>Malvaceae</taxon>
        <taxon>Malvoideae</taxon>
        <taxon>Gossypium</taxon>
    </lineage>
</organism>
<evidence type="ECO:0000313" key="2">
    <source>
        <dbReference type="Proteomes" id="UP000032304"/>
    </source>
</evidence>
<dbReference type="EMBL" id="CM001750">
    <property type="protein sequence ID" value="KJB73697.1"/>
    <property type="molecule type" value="Genomic_DNA"/>
</dbReference>
<sequence length="152" mass="16647">LLAKEGMLGCLANPYESVEKLSDSFILLTTNKDTLLKPKYSSSLPANVPVLLPNIIINNTKVSTSPPTAKEGYVKGVITYIIMDDLTVTPISTISVVAMLHKFNLEQVEDLEEEVVNVGMNEGLELLKSPLKCKTVLTDLFLTQKAGKKHCK</sequence>
<dbReference type="Pfam" id="PF05056">
    <property type="entry name" value="DUF674"/>
    <property type="match status" value="1"/>
</dbReference>
<dbReference type="InterPro" id="IPR007750">
    <property type="entry name" value="DUF674"/>
</dbReference>
<dbReference type="PANTHER" id="PTHR33103">
    <property type="entry name" value="OS01G0153900 PROTEIN"/>
    <property type="match status" value="1"/>
</dbReference>
<evidence type="ECO:0008006" key="3">
    <source>
        <dbReference type="Google" id="ProtNLM"/>
    </source>
</evidence>
<feature type="non-terminal residue" evidence="1">
    <location>
        <position position="1"/>
    </location>
</feature>
<gene>
    <name evidence="1" type="ORF">B456_011G244300</name>
</gene>
<dbReference type="OMA" id="NCSHQIY"/>
<proteinExistence type="predicted"/>
<reference evidence="1 2" key="1">
    <citation type="journal article" date="2012" name="Nature">
        <title>Repeated polyploidization of Gossypium genomes and the evolution of spinnable cotton fibres.</title>
        <authorList>
            <person name="Paterson A.H."/>
            <person name="Wendel J.F."/>
            <person name="Gundlach H."/>
            <person name="Guo H."/>
            <person name="Jenkins J."/>
            <person name="Jin D."/>
            <person name="Llewellyn D."/>
            <person name="Showmaker K.C."/>
            <person name="Shu S."/>
            <person name="Udall J."/>
            <person name="Yoo M.J."/>
            <person name="Byers R."/>
            <person name="Chen W."/>
            <person name="Doron-Faigenboim A."/>
            <person name="Duke M.V."/>
            <person name="Gong L."/>
            <person name="Grimwood J."/>
            <person name="Grover C."/>
            <person name="Grupp K."/>
            <person name="Hu G."/>
            <person name="Lee T.H."/>
            <person name="Li J."/>
            <person name="Lin L."/>
            <person name="Liu T."/>
            <person name="Marler B.S."/>
            <person name="Page J.T."/>
            <person name="Roberts A.W."/>
            <person name="Romanel E."/>
            <person name="Sanders W.S."/>
            <person name="Szadkowski E."/>
            <person name="Tan X."/>
            <person name="Tang H."/>
            <person name="Xu C."/>
            <person name="Wang J."/>
            <person name="Wang Z."/>
            <person name="Zhang D."/>
            <person name="Zhang L."/>
            <person name="Ashrafi H."/>
            <person name="Bedon F."/>
            <person name="Bowers J.E."/>
            <person name="Brubaker C.L."/>
            <person name="Chee P.W."/>
            <person name="Das S."/>
            <person name="Gingle A.R."/>
            <person name="Haigler C.H."/>
            <person name="Harker D."/>
            <person name="Hoffmann L.V."/>
            <person name="Hovav R."/>
            <person name="Jones D.C."/>
            <person name="Lemke C."/>
            <person name="Mansoor S."/>
            <person name="ur Rahman M."/>
            <person name="Rainville L.N."/>
            <person name="Rambani A."/>
            <person name="Reddy U.K."/>
            <person name="Rong J.K."/>
            <person name="Saranga Y."/>
            <person name="Scheffler B.E."/>
            <person name="Scheffler J.A."/>
            <person name="Stelly D.M."/>
            <person name="Triplett B.A."/>
            <person name="Van Deynze A."/>
            <person name="Vaslin M.F."/>
            <person name="Waghmare V.N."/>
            <person name="Walford S.A."/>
            <person name="Wright R.J."/>
            <person name="Zaki E.A."/>
            <person name="Zhang T."/>
            <person name="Dennis E.S."/>
            <person name="Mayer K.F."/>
            <person name="Peterson D.G."/>
            <person name="Rokhsar D.S."/>
            <person name="Wang X."/>
            <person name="Schmutz J."/>
        </authorList>
    </citation>
    <scope>NUCLEOTIDE SEQUENCE [LARGE SCALE GENOMIC DNA]</scope>
</reference>
<keyword evidence="2" id="KW-1185">Reference proteome</keyword>
<dbReference type="PANTHER" id="PTHR33103:SF110">
    <property type="entry name" value="DUF674 FAMILY PROTEIN"/>
    <property type="match status" value="1"/>
</dbReference>
<evidence type="ECO:0000313" key="1">
    <source>
        <dbReference type="EMBL" id="KJB73697.1"/>
    </source>
</evidence>
<accession>A0A0D2RSJ3</accession>
<dbReference type="AlphaFoldDB" id="A0A0D2RSJ3"/>
<dbReference type="Proteomes" id="UP000032304">
    <property type="component" value="Chromosome 11"/>
</dbReference>
<protein>
    <recommendedName>
        <fullName evidence="3">DUF674 domain-containing protein</fullName>
    </recommendedName>
</protein>